<protein>
    <submittedName>
        <fullName evidence="2">Uncharacterized protein</fullName>
    </submittedName>
</protein>
<dbReference type="EMBL" id="CAJNOR010010890">
    <property type="protein sequence ID" value="CAF1657471.1"/>
    <property type="molecule type" value="Genomic_DNA"/>
</dbReference>
<feature type="compositionally biased region" description="Polar residues" evidence="1">
    <location>
        <begin position="15"/>
        <end position="59"/>
    </location>
</feature>
<gene>
    <name evidence="2" type="ORF">XAT740_LOCUS56194</name>
</gene>
<name>A0A816ETT6_ADIRI</name>
<evidence type="ECO:0000313" key="2">
    <source>
        <dbReference type="EMBL" id="CAF1657471.1"/>
    </source>
</evidence>
<sequence>GATNIDRLKPYAQPRTDNTNDQSTITANNNEPLSDDPSISNTADNIDQSSDINSTIQRRVSNRHRRAPMRYIEQ</sequence>
<evidence type="ECO:0000313" key="3">
    <source>
        <dbReference type="Proteomes" id="UP000663828"/>
    </source>
</evidence>
<reference evidence="2" key="1">
    <citation type="submission" date="2021-02" db="EMBL/GenBank/DDBJ databases">
        <authorList>
            <person name="Nowell W R."/>
        </authorList>
    </citation>
    <scope>NUCLEOTIDE SEQUENCE</scope>
</reference>
<evidence type="ECO:0000256" key="1">
    <source>
        <dbReference type="SAM" id="MobiDB-lite"/>
    </source>
</evidence>
<proteinExistence type="predicted"/>
<feature type="region of interest" description="Disordered" evidence="1">
    <location>
        <begin position="1"/>
        <end position="74"/>
    </location>
</feature>
<organism evidence="2 3">
    <name type="scientific">Adineta ricciae</name>
    <name type="common">Rotifer</name>
    <dbReference type="NCBI Taxonomy" id="249248"/>
    <lineage>
        <taxon>Eukaryota</taxon>
        <taxon>Metazoa</taxon>
        <taxon>Spiralia</taxon>
        <taxon>Gnathifera</taxon>
        <taxon>Rotifera</taxon>
        <taxon>Eurotatoria</taxon>
        <taxon>Bdelloidea</taxon>
        <taxon>Adinetida</taxon>
        <taxon>Adinetidae</taxon>
        <taxon>Adineta</taxon>
    </lineage>
</organism>
<feature type="non-terminal residue" evidence="2">
    <location>
        <position position="1"/>
    </location>
</feature>
<accession>A0A816ETT6</accession>
<keyword evidence="3" id="KW-1185">Reference proteome</keyword>
<dbReference type="AlphaFoldDB" id="A0A816ETT6"/>
<comment type="caution">
    <text evidence="2">The sequence shown here is derived from an EMBL/GenBank/DDBJ whole genome shotgun (WGS) entry which is preliminary data.</text>
</comment>
<dbReference type="Proteomes" id="UP000663828">
    <property type="component" value="Unassembled WGS sequence"/>
</dbReference>